<dbReference type="KEGG" id="bman:114242811"/>
<dbReference type="Pfam" id="PF00650">
    <property type="entry name" value="CRAL_TRIO"/>
    <property type="match status" value="1"/>
</dbReference>
<proteinExistence type="predicted"/>
<dbReference type="SUPFAM" id="SSF46938">
    <property type="entry name" value="CRAL/TRIO N-terminal domain"/>
    <property type="match status" value="1"/>
</dbReference>
<keyword evidence="1" id="KW-0472">Membrane</keyword>
<dbReference type="InterPro" id="IPR036865">
    <property type="entry name" value="CRAL-TRIO_dom_sf"/>
</dbReference>
<dbReference type="PROSITE" id="PS50191">
    <property type="entry name" value="CRAL_TRIO"/>
    <property type="match status" value="1"/>
</dbReference>
<organism evidence="4 5">
    <name type="scientific">Bombyx mandarina</name>
    <name type="common">Wild silk moth</name>
    <name type="synonym">Wild silkworm</name>
    <dbReference type="NCBI Taxonomy" id="7092"/>
    <lineage>
        <taxon>Eukaryota</taxon>
        <taxon>Metazoa</taxon>
        <taxon>Ecdysozoa</taxon>
        <taxon>Arthropoda</taxon>
        <taxon>Hexapoda</taxon>
        <taxon>Insecta</taxon>
        <taxon>Pterygota</taxon>
        <taxon>Neoptera</taxon>
        <taxon>Endopterygota</taxon>
        <taxon>Lepidoptera</taxon>
        <taxon>Glossata</taxon>
        <taxon>Ditrysia</taxon>
        <taxon>Bombycoidea</taxon>
        <taxon>Bombycidae</taxon>
        <taxon>Bombycinae</taxon>
        <taxon>Bombyx</taxon>
    </lineage>
</organism>
<dbReference type="Proteomes" id="UP000504629">
    <property type="component" value="Unplaced"/>
</dbReference>
<evidence type="ECO:0000259" key="2">
    <source>
        <dbReference type="PROSITE" id="PS50191"/>
    </source>
</evidence>
<dbReference type="GeneID" id="114242811"/>
<dbReference type="InterPro" id="IPR008962">
    <property type="entry name" value="PapD-like_sf"/>
</dbReference>
<protein>
    <submittedName>
        <fullName evidence="5">Motile sperm domain-containing protein 2-like</fullName>
    </submittedName>
</protein>
<dbReference type="GO" id="GO:0140284">
    <property type="term" value="C:endoplasmic reticulum-endosome membrane contact site"/>
    <property type="evidence" value="ECO:0007669"/>
    <property type="project" value="TreeGrafter"/>
</dbReference>
<dbReference type="InterPro" id="IPR013783">
    <property type="entry name" value="Ig-like_fold"/>
</dbReference>
<dbReference type="GO" id="GO:0012505">
    <property type="term" value="C:endomembrane system"/>
    <property type="evidence" value="ECO:0007669"/>
    <property type="project" value="TreeGrafter"/>
</dbReference>
<dbReference type="AlphaFoldDB" id="A0A6J2JJZ5"/>
<keyword evidence="1" id="KW-1133">Transmembrane helix</keyword>
<dbReference type="OrthoDB" id="75724at2759"/>
<dbReference type="Gene3D" id="3.40.525.10">
    <property type="entry name" value="CRAL-TRIO lipid binding domain"/>
    <property type="match status" value="1"/>
</dbReference>
<name>A0A6J2JJZ5_BOMMA</name>
<dbReference type="RefSeq" id="XP_028029891.1">
    <property type="nucleotide sequence ID" value="XM_028174090.1"/>
</dbReference>
<keyword evidence="1" id="KW-0812">Transmembrane</keyword>
<dbReference type="Pfam" id="PF00635">
    <property type="entry name" value="Motile_Sperm"/>
    <property type="match status" value="1"/>
</dbReference>
<feature type="domain" description="MSP" evidence="3">
    <location>
        <begin position="259"/>
        <end position="377"/>
    </location>
</feature>
<gene>
    <name evidence="5" type="primary">LOC114242811</name>
</gene>
<dbReference type="InterPro" id="IPR036273">
    <property type="entry name" value="CRAL/TRIO_N_dom_sf"/>
</dbReference>
<dbReference type="PROSITE" id="PS50202">
    <property type="entry name" value="MSP"/>
    <property type="match status" value="1"/>
</dbReference>
<dbReference type="SUPFAM" id="SSF52087">
    <property type="entry name" value="CRAL/TRIO domain"/>
    <property type="match status" value="1"/>
</dbReference>
<feature type="transmembrane region" description="Helical" evidence="1">
    <location>
        <begin position="420"/>
        <end position="440"/>
    </location>
</feature>
<keyword evidence="4" id="KW-1185">Reference proteome</keyword>
<dbReference type="PANTHER" id="PTHR46384:SF1">
    <property type="entry name" value="MOTILE SPERM DOMAIN-CONTAINING PROTEIN 2"/>
    <property type="match status" value="1"/>
</dbReference>
<dbReference type="Gene3D" id="2.60.40.10">
    <property type="entry name" value="Immunoglobulins"/>
    <property type="match status" value="1"/>
</dbReference>
<dbReference type="SUPFAM" id="SSF49354">
    <property type="entry name" value="PapD-like"/>
    <property type="match status" value="1"/>
</dbReference>
<reference evidence="5" key="1">
    <citation type="submission" date="2025-08" db="UniProtKB">
        <authorList>
            <consortium name="RefSeq"/>
        </authorList>
    </citation>
    <scope>IDENTIFICATION</scope>
    <source>
        <tissue evidence="5">Silk gland</tissue>
    </source>
</reference>
<evidence type="ECO:0000313" key="5">
    <source>
        <dbReference type="RefSeq" id="XP_028029891.1"/>
    </source>
</evidence>
<sequence>MATAADVRSIFENRLKENDVDFHPADLERTRDEKYLKRVLAHCEKDAKQAADMLWDILTWRKNVGASNINEDNIRMDYVKEGVFFPRGRDVDGSLLLVFKSKMHIKGQRDYDELKKIMIYWFDRVEREENGKKISMFFDMDGTGLSNMDMELIKYLITLFKCYYPYFLNYIIIYNMPWVLSAAFKVVKTLLPAKAVEKMKFVTKDTLKDIVAPEQALACWGGKDNYVFEFIPESRSSEHTPKKVTFAEQSENQHSLGEMLRIVPNDTIIFKTDNDEISGQFTITNMDESAISFKIRTTSPEKFRVRPSSGTLAAGMSQSVLIVVQPGFHLRTVTKDRFLVMSVQIPKTDMTSKDLADIWQSSPSSKIDEYRLKCQFPEKDLPKNGNLLDKVSEKDSLSNSLNTLQVHYELLNRDVKRMKIFQFLTLLFSGVSVVLGYLIYNSTSIEDRYCERM</sequence>
<dbReference type="SMART" id="SM00516">
    <property type="entry name" value="SEC14"/>
    <property type="match status" value="1"/>
</dbReference>
<evidence type="ECO:0000259" key="3">
    <source>
        <dbReference type="PROSITE" id="PS50202"/>
    </source>
</evidence>
<feature type="transmembrane region" description="Helical" evidence="1">
    <location>
        <begin position="163"/>
        <end position="184"/>
    </location>
</feature>
<dbReference type="InterPro" id="IPR053012">
    <property type="entry name" value="ER-organelle_contact"/>
</dbReference>
<feature type="domain" description="CRAL-TRIO" evidence="2">
    <location>
        <begin position="71"/>
        <end position="228"/>
    </location>
</feature>
<dbReference type="InterPro" id="IPR000535">
    <property type="entry name" value="MSP_dom"/>
</dbReference>
<dbReference type="CDD" id="cd00170">
    <property type="entry name" value="SEC14"/>
    <property type="match status" value="1"/>
</dbReference>
<dbReference type="InterPro" id="IPR001251">
    <property type="entry name" value="CRAL-TRIO_dom"/>
</dbReference>
<dbReference type="SMR" id="A0A6J2JJZ5"/>
<dbReference type="PANTHER" id="PTHR46384">
    <property type="entry name" value="MOTILE SPERM DOMAIN-CONTAINING PROTEIN 2"/>
    <property type="match status" value="1"/>
</dbReference>
<accession>A0A6J2JJZ5</accession>
<evidence type="ECO:0000313" key="4">
    <source>
        <dbReference type="Proteomes" id="UP000504629"/>
    </source>
</evidence>
<evidence type="ECO:0000256" key="1">
    <source>
        <dbReference type="SAM" id="Phobius"/>
    </source>
</evidence>